<dbReference type="EMBL" id="FMPG01000011">
    <property type="protein sequence ID" value="SCT26172.1"/>
    <property type="molecule type" value="Genomic_DNA"/>
</dbReference>
<dbReference type="InterPro" id="IPR009229">
    <property type="entry name" value="AgrD"/>
</dbReference>
<evidence type="ECO:0000313" key="1">
    <source>
        <dbReference type="EMBL" id="SCT26172.1"/>
    </source>
</evidence>
<evidence type="ECO:0000313" key="3">
    <source>
        <dbReference type="Proteomes" id="UP000095412"/>
    </source>
</evidence>
<dbReference type="EMBL" id="FMPI01000029">
    <property type="protein sequence ID" value="SCT47594.1"/>
    <property type="molecule type" value="Genomic_DNA"/>
</dbReference>
<dbReference type="NCBIfam" id="TIGR04223">
    <property type="entry name" value="quorum_AgrD"/>
    <property type="match status" value="1"/>
</dbReference>
<dbReference type="RefSeq" id="WP_069996593.1">
    <property type="nucleotide sequence ID" value="NZ_FMPG01000011.1"/>
</dbReference>
<sequence>MNILESIFKLIAKFFSVIGAMSGVRPCTAFADEPEIPKELTKLYE</sequence>
<dbReference type="Pfam" id="PF05931">
    <property type="entry name" value="AgrD"/>
    <property type="match status" value="1"/>
</dbReference>
<dbReference type="OrthoDB" id="2410452at2"/>
<name>A0A1D4RJ92_9STAP</name>
<dbReference type="SMART" id="SM00794">
    <property type="entry name" value="AgrD"/>
    <property type="match status" value="1"/>
</dbReference>
<dbReference type="Proteomes" id="UP000095412">
    <property type="component" value="Unassembled WGS sequence"/>
</dbReference>
<organism evidence="1 4">
    <name type="scientific">Staphylococcus caeli</name>
    <dbReference type="NCBI Taxonomy" id="2201815"/>
    <lineage>
        <taxon>Bacteria</taxon>
        <taxon>Bacillati</taxon>
        <taxon>Bacillota</taxon>
        <taxon>Bacilli</taxon>
        <taxon>Bacillales</taxon>
        <taxon>Staphylococcaceae</taxon>
        <taxon>Staphylococcus</taxon>
    </lineage>
</organism>
<gene>
    <name evidence="1" type="ORF">SAMEA2297795_02090</name>
    <name evidence="2" type="ORF">SAMEA2297796_02472</name>
</gene>
<protein>
    <submittedName>
        <fullName evidence="1">AgrD protein</fullName>
    </submittedName>
</protein>
<reference evidence="1 4" key="2">
    <citation type="submission" date="2016-09" db="EMBL/GenBank/DDBJ databases">
        <authorList>
            <consortium name="Pathogen Informatics"/>
        </authorList>
    </citation>
    <scope>NUCLEOTIDE SEQUENCE [LARGE SCALE GENOMIC DNA]</scope>
    <source>
        <strain evidence="1 4">82B</strain>
    </source>
</reference>
<keyword evidence="3" id="KW-1185">Reference proteome</keyword>
<evidence type="ECO:0000313" key="2">
    <source>
        <dbReference type="EMBL" id="SCT47594.1"/>
    </source>
</evidence>
<proteinExistence type="predicted"/>
<evidence type="ECO:0000313" key="4">
    <source>
        <dbReference type="Proteomes" id="UP000095768"/>
    </source>
</evidence>
<reference evidence="2 3" key="1">
    <citation type="submission" date="2016-09" db="EMBL/GenBank/DDBJ databases">
        <authorList>
            <consortium name="Pathogen Informatics"/>
            <person name="Sun Q."/>
            <person name="Inoue M."/>
        </authorList>
    </citation>
    <scope>NUCLEOTIDE SEQUENCE [LARGE SCALE GENOMIC DNA]</scope>
    <source>
        <strain evidence="2 3">82C</strain>
    </source>
</reference>
<accession>A0A1D4RJ92</accession>
<dbReference type="AlphaFoldDB" id="A0A1D4RJ92"/>
<dbReference type="Proteomes" id="UP000095768">
    <property type="component" value="Unassembled WGS sequence"/>
</dbReference>